<dbReference type="Proteomes" id="UP000027590">
    <property type="component" value="Unassembled WGS sequence"/>
</dbReference>
<reference evidence="2 3" key="2">
    <citation type="journal article" date="2014" name="PLoS ONE">
        <title>Evolution of mitochondria reconstructed from the energy metabolism of living bacteria.</title>
        <authorList>
            <person name="Degli Esposti M."/>
            <person name="Chouaia B."/>
            <person name="Comandatore F."/>
            <person name="Crotti E."/>
            <person name="Sassera D."/>
            <person name="Lievens P.M."/>
            <person name="Daffonchio D."/>
            <person name="Bandi C."/>
        </authorList>
    </citation>
    <scope>NUCLEOTIDE SEQUENCE [LARGE SCALE GENOMIC DNA]</scope>
    <source>
        <strain evidence="3">AM169</strain>
    </source>
</reference>
<reference evidence="2 3" key="1">
    <citation type="journal article" date="2014" name="Genome Biol. Evol.">
        <title>Acetic acid bacteria genomes reveal functional traits for adaptation to life in insect guts.</title>
        <authorList>
            <person name="Chouaia B."/>
            <person name="Gaiarsa S."/>
            <person name="Crotti E."/>
            <person name="Comandatore F."/>
            <person name="Degli Esposti M."/>
            <person name="Ricci I."/>
            <person name="Alma A."/>
            <person name="Favia G."/>
            <person name="Bandi C."/>
            <person name="Daffonchio D."/>
        </authorList>
    </citation>
    <scope>NUCLEOTIDE SEQUENCE [LARGE SCALE GENOMIC DNA]</scope>
    <source>
        <strain evidence="3">AM169</strain>
    </source>
</reference>
<evidence type="ECO:0000256" key="1">
    <source>
        <dbReference type="SAM" id="Phobius"/>
    </source>
</evidence>
<name>A0A7U7G6Z4_9PROT</name>
<keyword evidence="1" id="KW-0472">Membrane</keyword>
<accession>A0A7U7G6Z4</accession>
<evidence type="ECO:0000313" key="3">
    <source>
        <dbReference type="Proteomes" id="UP000027590"/>
    </source>
</evidence>
<comment type="caution">
    <text evidence="2">The sequence shown here is derived from an EMBL/GenBank/DDBJ whole genome shotgun (WGS) entry which is preliminary data.</text>
</comment>
<dbReference type="AlphaFoldDB" id="A0A7U7G6Z4"/>
<gene>
    <name evidence="2" type="ORF">SACS_1530</name>
</gene>
<dbReference type="EMBL" id="CBLY010000006">
    <property type="protein sequence ID" value="CDG34268.1"/>
    <property type="molecule type" value="Genomic_DNA"/>
</dbReference>
<feature type="transmembrane region" description="Helical" evidence="1">
    <location>
        <begin position="29"/>
        <end position="52"/>
    </location>
</feature>
<keyword evidence="1" id="KW-1133">Transmembrane helix</keyword>
<organism evidence="2 3">
    <name type="scientific">Parasaccharibacter apium</name>
    <dbReference type="NCBI Taxonomy" id="1510841"/>
    <lineage>
        <taxon>Bacteria</taxon>
        <taxon>Pseudomonadati</taxon>
        <taxon>Pseudomonadota</taxon>
        <taxon>Alphaproteobacteria</taxon>
        <taxon>Acetobacterales</taxon>
        <taxon>Acetobacteraceae</taxon>
        <taxon>Parasaccharibacter</taxon>
    </lineage>
</organism>
<protein>
    <submittedName>
        <fullName evidence="2">Uncharacterized protein</fullName>
    </submittedName>
</protein>
<proteinExistence type="predicted"/>
<evidence type="ECO:0000313" key="2">
    <source>
        <dbReference type="EMBL" id="CDG34268.1"/>
    </source>
</evidence>
<sequence>MMTYEEPFGNFPHNFITEEPFLVYRPSDLFISTFYEMETIYNLFFFFIMTILPHENTL</sequence>
<keyword evidence="1" id="KW-0812">Transmembrane</keyword>